<comment type="caution">
    <text evidence="1">The sequence shown here is derived from an EMBL/GenBank/DDBJ whole genome shotgun (WGS) entry which is preliminary data.</text>
</comment>
<gene>
    <name evidence="1" type="ORF">T01_12760</name>
</gene>
<accession>A0A0V1B255</accession>
<organism evidence="1 2">
    <name type="scientific">Trichinella spiralis</name>
    <name type="common">Trichina worm</name>
    <dbReference type="NCBI Taxonomy" id="6334"/>
    <lineage>
        <taxon>Eukaryota</taxon>
        <taxon>Metazoa</taxon>
        <taxon>Ecdysozoa</taxon>
        <taxon>Nematoda</taxon>
        <taxon>Enoplea</taxon>
        <taxon>Dorylaimia</taxon>
        <taxon>Trichinellida</taxon>
        <taxon>Trichinellidae</taxon>
        <taxon>Trichinella</taxon>
    </lineage>
</organism>
<protein>
    <submittedName>
        <fullName evidence="1">Uncharacterized protein</fullName>
    </submittedName>
</protein>
<dbReference type="Proteomes" id="UP000054776">
    <property type="component" value="Unassembled WGS sequence"/>
</dbReference>
<dbReference type="InParanoid" id="A0A0V1B255"/>
<reference evidence="1 2" key="1">
    <citation type="submission" date="2015-01" db="EMBL/GenBank/DDBJ databases">
        <title>Evolution of Trichinella species and genotypes.</title>
        <authorList>
            <person name="Korhonen P.K."/>
            <person name="Edoardo P."/>
            <person name="Giuseppe L.R."/>
            <person name="Gasser R.B."/>
        </authorList>
    </citation>
    <scope>NUCLEOTIDE SEQUENCE [LARGE SCALE GENOMIC DNA]</scope>
    <source>
        <strain evidence="1">ISS3</strain>
    </source>
</reference>
<evidence type="ECO:0000313" key="1">
    <source>
        <dbReference type="EMBL" id="KRY31077.1"/>
    </source>
</evidence>
<sequence length="69" mass="7777">MFLYAFCFTGDEMLHLCIKYESSKQSVSIVSSFKDDHNFGSTACPTHNQHQGKFTTQCSEGCMNTRNDA</sequence>
<dbReference type="AlphaFoldDB" id="A0A0V1B255"/>
<keyword evidence="2" id="KW-1185">Reference proteome</keyword>
<proteinExistence type="predicted"/>
<evidence type="ECO:0000313" key="2">
    <source>
        <dbReference type="Proteomes" id="UP000054776"/>
    </source>
</evidence>
<dbReference type="EMBL" id="JYDH01000126">
    <property type="protein sequence ID" value="KRY31077.1"/>
    <property type="molecule type" value="Genomic_DNA"/>
</dbReference>
<name>A0A0V1B255_TRISP</name>